<dbReference type="AlphaFoldDB" id="A0A090MX40"/>
<keyword evidence="2" id="KW-1185">Reference proteome</keyword>
<dbReference type="WBParaSite" id="SRAE_1000302200.1">
    <property type="protein sequence ID" value="SRAE_1000302200.1"/>
    <property type="gene ID" value="WBGene00259639"/>
</dbReference>
<evidence type="ECO:0000313" key="1">
    <source>
        <dbReference type="EMBL" id="CEF64769.1"/>
    </source>
</evidence>
<keyword evidence="1" id="KW-0378">Hydrolase</keyword>
<dbReference type="RefSeq" id="XP_024503970.1">
    <property type="nucleotide sequence ID" value="XM_024650166.1"/>
</dbReference>
<reference evidence="1 2" key="1">
    <citation type="submission" date="2014-09" db="EMBL/GenBank/DDBJ databases">
        <authorList>
            <person name="Martin A.A."/>
        </authorList>
    </citation>
    <scope>NUCLEOTIDE SEQUENCE</scope>
    <source>
        <strain evidence="2">ED321</strain>
        <strain evidence="1">ED321 Heterogonic</strain>
    </source>
</reference>
<dbReference type="Gene3D" id="3.40.50.300">
    <property type="entry name" value="P-loop containing nucleotide triphosphate hydrolases"/>
    <property type="match status" value="1"/>
</dbReference>
<dbReference type="Pfam" id="PF03215">
    <property type="entry name" value="Rad17"/>
    <property type="match status" value="1"/>
</dbReference>
<dbReference type="WormBase" id="SRAE_1000302200">
    <property type="protein sequence ID" value="SRP08689"/>
    <property type="gene ID" value="WBGene00259639"/>
</dbReference>
<dbReference type="SUPFAM" id="SSF52540">
    <property type="entry name" value="P-loop containing nucleoside triphosphate hydrolases"/>
    <property type="match status" value="1"/>
</dbReference>
<dbReference type="OMA" id="ASENCSK"/>
<gene>
    <name evidence="1 3 4" type="ORF">SRAE_1000302200</name>
</gene>
<dbReference type="GeneID" id="36377134"/>
<name>A0A090MX40_STRRB</name>
<protein>
    <submittedName>
        <fullName evidence="1 3">P-loop containing Nucleoside triphosphate hydrolase domain-containing protein</fullName>
    </submittedName>
</protein>
<dbReference type="EMBL" id="LN609528">
    <property type="protein sequence ID" value="CEF64769.1"/>
    <property type="molecule type" value="Genomic_DNA"/>
</dbReference>
<dbReference type="GO" id="GO:0016787">
    <property type="term" value="F:hydrolase activity"/>
    <property type="evidence" value="ECO:0007669"/>
    <property type="project" value="UniProtKB-KW"/>
</dbReference>
<dbReference type="InterPro" id="IPR027417">
    <property type="entry name" value="P-loop_NTPase"/>
</dbReference>
<evidence type="ECO:0000313" key="4">
    <source>
        <dbReference type="WormBase" id="SRAE_1000302200"/>
    </source>
</evidence>
<proteinExistence type="predicted"/>
<evidence type="ECO:0000313" key="2">
    <source>
        <dbReference type="Proteomes" id="UP000035682"/>
    </source>
</evidence>
<organism evidence="1">
    <name type="scientific">Strongyloides ratti</name>
    <name type="common">Parasitic roundworm</name>
    <dbReference type="NCBI Taxonomy" id="34506"/>
    <lineage>
        <taxon>Eukaryota</taxon>
        <taxon>Metazoa</taxon>
        <taxon>Ecdysozoa</taxon>
        <taxon>Nematoda</taxon>
        <taxon>Chromadorea</taxon>
        <taxon>Rhabditida</taxon>
        <taxon>Tylenchina</taxon>
        <taxon>Panagrolaimomorpha</taxon>
        <taxon>Strongyloidoidea</taxon>
        <taxon>Strongyloididae</taxon>
        <taxon>Strongyloides</taxon>
    </lineage>
</organism>
<accession>A0A090MX40</accession>
<dbReference type="eggNOG" id="KOG1970">
    <property type="taxonomic scope" value="Eukaryota"/>
</dbReference>
<dbReference type="CTD" id="36377134"/>
<reference evidence="3" key="2">
    <citation type="submission" date="2020-12" db="UniProtKB">
        <authorList>
            <consortium name="WormBaseParasite"/>
        </authorList>
    </citation>
    <scope>IDENTIFICATION</scope>
</reference>
<sequence>MTNLMKTLINLNFSQCERSMDCAADNDNFYDEYYDDVDNFSNPFEGKENSLFNKNGKDLLSLKRTDPIFIPFNSKHRGVQEILKDVHVQPKRINEIIDVFNNLMKEEMSKKPKVVLLTGPPGCGKTFLMEKIFKLFEFRVKRYDEKQTLLNPNDSSLGKINYSGLFINFLYSCNYMAHRCYTSYGAKKTNLVFIDELPNFIYDDPSIFSKKIVEIIKLNCNPIYVFQFSKANTSSNHGHFWVFTPDVINDLEVKQIQMLPVANTLVFAALKKYVDQNQITMPFHGRELKLRGQKGYSKLWERILILANGDIRQGKIIIDFCTTENYESPEYKRRKSDIIYRHNAFGNHQRTFQPGFLAIFENGINFKVDQFHALGKLFYAKRLDKHSNPKILNEYTKTENMLIRGLENLKRPSPPEVSITDIVTYKPFTTSRIIEYLFEHEHYFANDIKSLNKIYDNVLTLDYALATDNLRYTELDVYMYEITCRSLLYYNYKEKNKSSTSNSFYSITKPLTGYKSLNEINNKIKKLHEQVINETNDIVCYRDLSDYLDFKDFVAK</sequence>
<dbReference type="OrthoDB" id="10265971at2759"/>
<evidence type="ECO:0000313" key="3">
    <source>
        <dbReference type="WBParaSite" id="SRAE_1000302200.1"/>
    </source>
</evidence>
<dbReference type="Proteomes" id="UP000035682">
    <property type="component" value="Unplaced"/>
</dbReference>
<dbReference type="STRING" id="34506.A0A090MX40"/>